<dbReference type="Proteomes" id="UP000011058">
    <property type="component" value="Chromosome"/>
</dbReference>
<dbReference type="GO" id="GO:0016829">
    <property type="term" value="F:lyase activity"/>
    <property type="evidence" value="ECO:0007669"/>
    <property type="project" value="UniProtKB-KW"/>
</dbReference>
<proteinExistence type="inferred from homology"/>
<dbReference type="PANTHER" id="PTHR42701">
    <property type="entry name" value="IMIDAZOLE GLYCEROL PHOSPHATE SYNTHASE SUBUNIT HISH"/>
    <property type="match status" value="1"/>
</dbReference>
<dbReference type="PIRSF" id="PIRSF000495">
    <property type="entry name" value="Amidotransf_hisH"/>
    <property type="match status" value="1"/>
</dbReference>
<evidence type="ECO:0000313" key="14">
    <source>
        <dbReference type="Proteomes" id="UP000011058"/>
    </source>
</evidence>
<keyword evidence="13" id="KW-0808">Transferase</keyword>
<gene>
    <name evidence="10" type="primary">hisH</name>
    <name evidence="13" type="ORF">FAES_4961</name>
</gene>
<dbReference type="HOGENOM" id="CLU_071837_0_0_10"/>
<comment type="subcellular location">
    <subcellularLocation>
        <location evidence="10">Cytoplasm</location>
    </subcellularLocation>
</comment>
<comment type="pathway">
    <text evidence="1 10">Amino-acid biosynthesis; L-histidine biosynthesis; L-histidine from 5-phospho-alpha-D-ribose 1-diphosphate: step 5/9.</text>
</comment>
<keyword evidence="6 10" id="KW-0368">Histidine biosynthesis</keyword>
<keyword evidence="4 10" id="KW-0378">Hydrolase</keyword>
<name>I0KFQ7_9BACT</name>
<dbReference type="EC" id="4.3.2.10" evidence="10"/>
<evidence type="ECO:0000256" key="9">
    <source>
        <dbReference type="ARBA" id="ARBA00049534"/>
    </source>
</evidence>
<evidence type="ECO:0000256" key="3">
    <source>
        <dbReference type="ARBA" id="ARBA00022605"/>
    </source>
</evidence>
<dbReference type="UniPathway" id="UPA00031">
    <property type="reaction ID" value="UER00010"/>
</dbReference>
<dbReference type="NCBIfam" id="TIGR01855">
    <property type="entry name" value="IMP_synth_hisH"/>
    <property type="match status" value="1"/>
</dbReference>
<evidence type="ECO:0000256" key="7">
    <source>
        <dbReference type="ARBA" id="ARBA00023239"/>
    </source>
</evidence>
<accession>I0KFQ7</accession>
<sequence>MQTAVCFVTDLSDSRNYVARFCPEPGFLLALMKTVIIKYNAGNVQSVMYALDRIGVSYELTDDEATIRAADKVIFPGVGEASTAMAYLRERGLDLLIPSLKQPVLGTCVGMQLMCRHSEENDTTCMGIFDIDVRRFPASAGKVPHTGWNSIHSLTGPLTEGLPPEAYVYFVHSYAADVCPSTTAVCNYGRPFSAMLQRDNFYAAQFHAEISGNVGQRILENFLKL</sequence>
<comment type="subunit">
    <text evidence="2 10">Heterodimer of HisH and HisF.</text>
</comment>
<dbReference type="AlphaFoldDB" id="I0KFQ7"/>
<feature type="active site" evidence="10 11">
    <location>
        <position position="207"/>
    </location>
</feature>
<organism evidence="13 14">
    <name type="scientific">Fibrella aestuarina BUZ 2</name>
    <dbReference type="NCBI Taxonomy" id="1166018"/>
    <lineage>
        <taxon>Bacteria</taxon>
        <taxon>Pseudomonadati</taxon>
        <taxon>Bacteroidota</taxon>
        <taxon>Cytophagia</taxon>
        <taxon>Cytophagales</taxon>
        <taxon>Spirosomataceae</taxon>
        <taxon>Fibrella</taxon>
    </lineage>
</organism>
<dbReference type="eggNOG" id="COG0118">
    <property type="taxonomic scope" value="Bacteria"/>
</dbReference>
<evidence type="ECO:0000256" key="8">
    <source>
        <dbReference type="ARBA" id="ARBA00047838"/>
    </source>
</evidence>
<comment type="function">
    <text evidence="10">IGPS catalyzes the conversion of PRFAR and glutamine to IGP, AICAR and glutamate. The HisH subunit catalyzes the hydrolysis of glutamine to glutamate and ammonia as part of the synthesis of IGP and AICAR. The resulting ammonia molecule is channeled to the active site of HisF.</text>
</comment>
<evidence type="ECO:0000256" key="4">
    <source>
        <dbReference type="ARBA" id="ARBA00022801"/>
    </source>
</evidence>
<evidence type="ECO:0000256" key="6">
    <source>
        <dbReference type="ARBA" id="ARBA00023102"/>
    </source>
</evidence>
<dbReference type="InterPro" id="IPR017926">
    <property type="entry name" value="GATASE"/>
</dbReference>
<evidence type="ECO:0000259" key="12">
    <source>
        <dbReference type="Pfam" id="PF00117"/>
    </source>
</evidence>
<keyword evidence="5 10" id="KW-0315">Glutamine amidotransferase</keyword>
<evidence type="ECO:0000256" key="5">
    <source>
        <dbReference type="ARBA" id="ARBA00022962"/>
    </source>
</evidence>
<dbReference type="STRING" id="1166018.FAES_4961"/>
<feature type="active site" evidence="10 11">
    <location>
        <position position="209"/>
    </location>
</feature>
<dbReference type="GO" id="GO:0000105">
    <property type="term" value="P:L-histidine biosynthetic process"/>
    <property type="evidence" value="ECO:0007669"/>
    <property type="project" value="UniProtKB-UniRule"/>
</dbReference>
<comment type="catalytic activity">
    <reaction evidence="9 10">
        <text>L-glutamine + H2O = L-glutamate + NH4(+)</text>
        <dbReference type="Rhea" id="RHEA:15889"/>
        <dbReference type="ChEBI" id="CHEBI:15377"/>
        <dbReference type="ChEBI" id="CHEBI:28938"/>
        <dbReference type="ChEBI" id="CHEBI:29985"/>
        <dbReference type="ChEBI" id="CHEBI:58359"/>
        <dbReference type="EC" id="3.5.1.2"/>
    </reaction>
</comment>
<keyword evidence="14" id="KW-1185">Reference proteome</keyword>
<dbReference type="InterPro" id="IPR010139">
    <property type="entry name" value="Imidazole-glycPsynth_HisH"/>
</dbReference>
<dbReference type="PANTHER" id="PTHR42701:SF1">
    <property type="entry name" value="IMIDAZOLE GLYCEROL PHOSPHATE SYNTHASE SUBUNIT HISH"/>
    <property type="match status" value="1"/>
</dbReference>
<dbReference type="GO" id="GO:0004359">
    <property type="term" value="F:glutaminase activity"/>
    <property type="evidence" value="ECO:0007669"/>
    <property type="project" value="UniProtKB-EC"/>
</dbReference>
<evidence type="ECO:0000256" key="11">
    <source>
        <dbReference type="PIRSR" id="PIRSR000495-1"/>
    </source>
</evidence>
<feature type="active site" description="Nucleophile" evidence="10 11">
    <location>
        <position position="108"/>
    </location>
</feature>
<comment type="catalytic activity">
    <reaction evidence="8 10">
        <text>5-[(5-phospho-1-deoxy-D-ribulos-1-ylimino)methylamino]-1-(5-phospho-beta-D-ribosyl)imidazole-4-carboxamide + L-glutamine = D-erythro-1-(imidazol-4-yl)glycerol 3-phosphate + 5-amino-1-(5-phospho-beta-D-ribosyl)imidazole-4-carboxamide + L-glutamate + H(+)</text>
        <dbReference type="Rhea" id="RHEA:24793"/>
        <dbReference type="ChEBI" id="CHEBI:15378"/>
        <dbReference type="ChEBI" id="CHEBI:29985"/>
        <dbReference type="ChEBI" id="CHEBI:58278"/>
        <dbReference type="ChEBI" id="CHEBI:58359"/>
        <dbReference type="ChEBI" id="CHEBI:58475"/>
        <dbReference type="ChEBI" id="CHEBI:58525"/>
        <dbReference type="EC" id="4.3.2.10"/>
    </reaction>
</comment>
<dbReference type="EMBL" id="HE796683">
    <property type="protein sequence ID" value="CCH02960.1"/>
    <property type="molecule type" value="Genomic_DNA"/>
</dbReference>
<feature type="domain" description="Glutamine amidotransferase" evidence="12">
    <location>
        <begin position="40"/>
        <end position="223"/>
    </location>
</feature>
<evidence type="ECO:0000256" key="2">
    <source>
        <dbReference type="ARBA" id="ARBA00011152"/>
    </source>
</evidence>
<evidence type="ECO:0000256" key="1">
    <source>
        <dbReference type="ARBA" id="ARBA00005091"/>
    </source>
</evidence>
<dbReference type="GO" id="GO:0000107">
    <property type="term" value="F:imidazoleglycerol-phosphate synthase activity"/>
    <property type="evidence" value="ECO:0007669"/>
    <property type="project" value="UniProtKB-UniRule"/>
</dbReference>
<reference evidence="13 14" key="1">
    <citation type="journal article" date="2012" name="J. Bacteriol.">
        <title>Genome Sequence of Fibrella aestuarina BUZ 2T, a Filamentous Marine Bacterium.</title>
        <authorList>
            <person name="Filippini M."/>
            <person name="Qi W."/>
            <person name="Blom J."/>
            <person name="Goesmann A."/>
            <person name="Smits T.H."/>
            <person name="Bagheri H.C."/>
        </authorList>
    </citation>
    <scope>NUCLEOTIDE SEQUENCE [LARGE SCALE GENOMIC DNA]</scope>
    <source>
        <strain evidence="14">BUZ 2T</strain>
    </source>
</reference>
<dbReference type="Gene3D" id="3.40.50.880">
    <property type="match status" value="1"/>
</dbReference>
<dbReference type="CDD" id="cd01748">
    <property type="entry name" value="GATase1_IGP_Synthase"/>
    <property type="match status" value="1"/>
</dbReference>
<dbReference type="HAMAP" id="MF_00278">
    <property type="entry name" value="HisH"/>
    <property type="match status" value="1"/>
</dbReference>
<keyword evidence="7 10" id="KW-0456">Lyase</keyword>
<dbReference type="PROSITE" id="PS51273">
    <property type="entry name" value="GATASE_TYPE_1"/>
    <property type="match status" value="1"/>
</dbReference>
<dbReference type="KEGG" id="fae:FAES_4961"/>
<keyword evidence="10" id="KW-0963">Cytoplasm</keyword>
<dbReference type="PATRIC" id="fig|1166018.3.peg.1933"/>
<dbReference type="Pfam" id="PF00117">
    <property type="entry name" value="GATase"/>
    <property type="match status" value="1"/>
</dbReference>
<dbReference type="MEROPS" id="C26.965"/>
<evidence type="ECO:0000313" key="13">
    <source>
        <dbReference type="EMBL" id="CCH02960.1"/>
    </source>
</evidence>
<dbReference type="InterPro" id="IPR029062">
    <property type="entry name" value="Class_I_gatase-like"/>
</dbReference>
<dbReference type="EC" id="3.5.1.2" evidence="10"/>
<protein>
    <recommendedName>
        <fullName evidence="10">Imidazole glycerol phosphate synthase subunit HisH</fullName>
        <ecNumber evidence="10">4.3.2.10</ecNumber>
    </recommendedName>
    <alternativeName>
        <fullName evidence="10">IGP synthase glutaminase subunit</fullName>
        <ecNumber evidence="10">3.5.1.2</ecNumber>
    </alternativeName>
    <alternativeName>
        <fullName evidence="10">IGP synthase subunit HisH</fullName>
    </alternativeName>
    <alternativeName>
        <fullName evidence="10">ImGP synthase subunit HisH</fullName>
        <shortName evidence="10">IGPS subunit HisH</shortName>
    </alternativeName>
</protein>
<evidence type="ECO:0000256" key="10">
    <source>
        <dbReference type="HAMAP-Rule" id="MF_00278"/>
    </source>
</evidence>
<keyword evidence="3 10" id="KW-0028">Amino-acid biosynthesis</keyword>
<dbReference type="SUPFAM" id="SSF52317">
    <property type="entry name" value="Class I glutamine amidotransferase-like"/>
    <property type="match status" value="1"/>
</dbReference>
<dbReference type="GO" id="GO:0005737">
    <property type="term" value="C:cytoplasm"/>
    <property type="evidence" value="ECO:0007669"/>
    <property type="project" value="UniProtKB-SubCell"/>
</dbReference>